<evidence type="ECO:0000259" key="16">
    <source>
        <dbReference type="PROSITE" id="PS50214"/>
    </source>
</evidence>
<evidence type="ECO:0000256" key="13">
    <source>
        <dbReference type="SAM" id="Phobius"/>
    </source>
</evidence>
<dbReference type="PROSITE" id="PS01186">
    <property type="entry name" value="EGF_2"/>
    <property type="match status" value="1"/>
</dbReference>
<dbReference type="InterPro" id="IPR001762">
    <property type="entry name" value="Disintegrin_dom"/>
</dbReference>
<dbReference type="Pfam" id="PF01562">
    <property type="entry name" value="Pep_M12B_propep"/>
    <property type="match status" value="1"/>
</dbReference>
<dbReference type="GO" id="GO:0009986">
    <property type="term" value="C:cell surface"/>
    <property type="evidence" value="ECO:0007669"/>
    <property type="project" value="Ensembl"/>
</dbReference>
<comment type="subunit">
    <text evidence="8">Interacts with TEX101.</text>
</comment>
<evidence type="ECO:0000256" key="9">
    <source>
        <dbReference type="PROSITE-ProRule" id="PRU00068"/>
    </source>
</evidence>
<evidence type="ECO:0000256" key="7">
    <source>
        <dbReference type="ARBA" id="ARBA00023157"/>
    </source>
</evidence>
<dbReference type="SUPFAM" id="SSF57552">
    <property type="entry name" value="Blood coagulation inhibitor (disintegrin)"/>
    <property type="match status" value="1"/>
</dbReference>
<keyword evidence="6 13" id="KW-0472">Membrane</keyword>
<evidence type="ECO:0000313" key="18">
    <source>
        <dbReference type="Ensembl" id="ENSMSIP00000024421.1"/>
    </source>
</evidence>
<dbReference type="GO" id="GO:0004222">
    <property type="term" value="F:metalloendopeptidase activity"/>
    <property type="evidence" value="ECO:0007669"/>
    <property type="project" value="InterPro"/>
</dbReference>
<organism evidence="18 19">
    <name type="scientific">Mus spicilegus</name>
    <name type="common">Mound-building mouse</name>
    <dbReference type="NCBI Taxonomy" id="10103"/>
    <lineage>
        <taxon>Eukaryota</taxon>
        <taxon>Metazoa</taxon>
        <taxon>Chordata</taxon>
        <taxon>Craniata</taxon>
        <taxon>Vertebrata</taxon>
        <taxon>Euteleostomi</taxon>
        <taxon>Mammalia</taxon>
        <taxon>Eutheria</taxon>
        <taxon>Euarchontoglires</taxon>
        <taxon>Glires</taxon>
        <taxon>Rodentia</taxon>
        <taxon>Myomorpha</taxon>
        <taxon>Muroidea</taxon>
        <taxon>Muridae</taxon>
        <taxon>Murinae</taxon>
        <taxon>Mus</taxon>
        <taxon>Mus</taxon>
    </lineage>
</organism>
<dbReference type="CDD" id="cd04269">
    <property type="entry name" value="ZnMc_adamalysin_II_like"/>
    <property type="match status" value="1"/>
</dbReference>
<evidence type="ECO:0000256" key="3">
    <source>
        <dbReference type="ARBA" id="ARBA00022692"/>
    </source>
</evidence>
<dbReference type="GO" id="GO:0008584">
    <property type="term" value="P:male gonad development"/>
    <property type="evidence" value="ECO:0007669"/>
    <property type="project" value="TreeGrafter"/>
</dbReference>
<feature type="signal peptide" evidence="14">
    <location>
        <begin position="1"/>
        <end position="16"/>
    </location>
</feature>
<keyword evidence="7 10" id="KW-1015">Disulfide bond</keyword>
<feature type="domain" description="EGF-like" evidence="15">
    <location>
        <begin position="623"/>
        <end position="657"/>
    </location>
</feature>
<dbReference type="PROSITE" id="PS50215">
    <property type="entry name" value="ADAM_MEPRO"/>
    <property type="match status" value="1"/>
</dbReference>
<evidence type="ECO:0000259" key="17">
    <source>
        <dbReference type="PROSITE" id="PS50215"/>
    </source>
</evidence>
<evidence type="ECO:0000256" key="2">
    <source>
        <dbReference type="ARBA" id="ARBA00022536"/>
    </source>
</evidence>
<dbReference type="PROSITE" id="PS50026">
    <property type="entry name" value="EGF_3"/>
    <property type="match status" value="1"/>
</dbReference>
<dbReference type="Proteomes" id="UP000694415">
    <property type="component" value="Unplaced"/>
</dbReference>
<dbReference type="InterPro" id="IPR000742">
    <property type="entry name" value="EGF"/>
</dbReference>
<dbReference type="GO" id="GO:0005886">
    <property type="term" value="C:plasma membrane"/>
    <property type="evidence" value="ECO:0007669"/>
    <property type="project" value="TreeGrafter"/>
</dbReference>
<comment type="caution">
    <text evidence="10">Lacks conserved residue(s) required for the propagation of feature annotation.</text>
</comment>
<evidence type="ECO:0000256" key="1">
    <source>
        <dbReference type="ARBA" id="ARBA00004479"/>
    </source>
</evidence>
<feature type="chain" id="PRO_5034951393" evidence="14">
    <location>
        <begin position="17"/>
        <end position="780"/>
    </location>
</feature>
<feature type="compositionally biased region" description="Low complexity" evidence="12">
    <location>
        <begin position="728"/>
        <end position="751"/>
    </location>
</feature>
<dbReference type="SMART" id="SM00050">
    <property type="entry name" value="DISIN"/>
    <property type="match status" value="1"/>
</dbReference>
<name>A0A8C6MZN2_MUSSI</name>
<dbReference type="GO" id="GO:0007339">
    <property type="term" value="P:binding of sperm to zona pellucida"/>
    <property type="evidence" value="ECO:0007669"/>
    <property type="project" value="TreeGrafter"/>
</dbReference>
<dbReference type="SUPFAM" id="SSF55486">
    <property type="entry name" value="Metalloproteases ('zincins'), catalytic domain"/>
    <property type="match status" value="1"/>
</dbReference>
<feature type="region of interest" description="Disordered" evidence="12">
    <location>
        <begin position="721"/>
        <end position="758"/>
    </location>
</feature>
<feature type="transmembrane region" description="Helical" evidence="13">
    <location>
        <begin position="695"/>
        <end position="712"/>
    </location>
</feature>
<dbReference type="AlphaFoldDB" id="A0A8C6MZN2"/>
<dbReference type="Pfam" id="PF08516">
    <property type="entry name" value="ADAM_CR"/>
    <property type="match status" value="1"/>
</dbReference>
<dbReference type="InterPro" id="IPR006586">
    <property type="entry name" value="ADAM_Cys-rich"/>
</dbReference>
<comment type="subcellular location">
    <subcellularLocation>
        <location evidence="1">Membrane</location>
        <topology evidence="1">Single-pass type I membrane protein</topology>
    </subcellularLocation>
</comment>
<sequence length="780" mass="87707">MFLLLLLFLHLKGLQAGQNPQKTTLQTTVPEKISSPDVETDAEDHMAYLITINETPHFIHLKKQSFITPTAVVYTYDRNDVQHSQPLSALENCNYNGYVAGFPNSIVTLTVCTGLRGTIQFENVSYAIEPVETLSGFVHVIYENTNKHAVIPDLGKNQSYGWFDESDYQFRSNMKKAGFTVLRQRFIMMDIIVDKKLFDYMGSDTKVVLQKVTQIIGFVNTMLSKLKLTVLINSIEIWSKENRIHLSKAVDDLLVQFSIWKHEYRSQHVAYLLAFEEHPASTGALYPGNLCKLEYNAAVALYPKGLSLESFSVIVLQLLSIGMGLTYDTENCHCTGEVCLMTPKAIYSGGVKDFSTCTLDDFKYLSTRQDLRCLQDLPLERKPARRPRRICGNGILEMNEQCDCGTLKNCTHRKCCDPMSCRLKNKATCGSGECCSQDCTVKMDDVVCRKSVDECDFVEYCNGKDPYCVPNTYARNGQYCESGEAFCFEGKCQTVDKQCMSMLGKYVRGASFACYEEFNSRGDRFGNCIHHFCAFRNSLCGKLICTWPFKKLVLKANLSVAYAQIRDDLCVAMYKGGRIPRPTKTTYSNPADRDETFVHDGTICGPDMFCLRASCTETRFHMDSSKCDSTRDCNDHGVCNNLQHCHCDIGYNPPFCEEHKGQFGSVDDGHKYYVEDGKSYKQQSHSNLKKNQLQLILYISLPLLVMISAVVIKQSKLSRVCDRERSESNSSTTEDSGSNTNVTSSGGSSSTDPPITPNPERILYVFALKKHQGLEDTGKG</sequence>
<keyword evidence="5 13" id="KW-1133">Transmembrane helix</keyword>
<dbReference type="PANTHER" id="PTHR11905:SF28">
    <property type="entry name" value="DISINTEGRIN AND METALLOPROTEINASE DOMAIN-CONTAINING PROTEIN 5"/>
    <property type="match status" value="1"/>
</dbReference>
<protein>
    <submittedName>
        <fullName evidence="18">A disintegrin and metallopeptidase domain 5</fullName>
    </submittedName>
</protein>
<keyword evidence="19" id="KW-1185">Reference proteome</keyword>
<dbReference type="PANTHER" id="PTHR11905">
    <property type="entry name" value="ADAM A DISINTEGRIN AND METALLOPROTEASE DOMAIN"/>
    <property type="match status" value="1"/>
</dbReference>
<feature type="disulfide bond" evidence="10">
    <location>
        <begin position="647"/>
        <end position="656"/>
    </location>
</feature>
<evidence type="ECO:0000256" key="14">
    <source>
        <dbReference type="SAM" id="SignalP"/>
    </source>
</evidence>
<dbReference type="Pfam" id="PF01421">
    <property type="entry name" value="Reprolysin"/>
    <property type="match status" value="1"/>
</dbReference>
<evidence type="ECO:0000256" key="11">
    <source>
        <dbReference type="PROSITE-ProRule" id="PRU00276"/>
    </source>
</evidence>
<feature type="disulfide bond" evidence="9">
    <location>
        <begin position="448"/>
        <end position="468"/>
    </location>
</feature>
<evidence type="ECO:0000256" key="8">
    <source>
        <dbReference type="ARBA" id="ARBA00038664"/>
    </source>
</evidence>
<reference evidence="18" key="2">
    <citation type="submission" date="2025-09" db="UniProtKB">
        <authorList>
            <consortium name="Ensembl"/>
        </authorList>
    </citation>
    <scope>IDENTIFICATION</scope>
</reference>
<evidence type="ECO:0000259" key="15">
    <source>
        <dbReference type="PROSITE" id="PS50026"/>
    </source>
</evidence>
<dbReference type="InterPro" id="IPR018358">
    <property type="entry name" value="Disintegrin_CS"/>
</dbReference>
<dbReference type="InterPro" id="IPR034027">
    <property type="entry name" value="Reprolysin_adamalysin"/>
</dbReference>
<keyword evidence="2 10" id="KW-0245">EGF-like domain</keyword>
<dbReference type="InterPro" id="IPR002870">
    <property type="entry name" value="Peptidase_M12B_N"/>
</dbReference>
<dbReference type="InterPro" id="IPR024079">
    <property type="entry name" value="MetalloPept_cat_dom_sf"/>
</dbReference>
<dbReference type="InterPro" id="IPR036436">
    <property type="entry name" value="Disintegrin_dom_sf"/>
</dbReference>
<dbReference type="InterPro" id="IPR001590">
    <property type="entry name" value="Peptidase_M12B"/>
</dbReference>
<feature type="domain" description="Disintegrin" evidence="16">
    <location>
        <begin position="388"/>
        <end position="476"/>
    </location>
</feature>
<dbReference type="FunFam" id="4.10.70.10:FF:000001">
    <property type="entry name" value="Disintegrin and metalloproteinase domain-containing protein 22"/>
    <property type="match status" value="1"/>
</dbReference>
<feature type="domain" description="Peptidase M12B" evidence="17">
    <location>
        <begin position="185"/>
        <end position="378"/>
    </location>
</feature>
<accession>A0A8C6MZN2</accession>
<dbReference type="GO" id="GO:0006508">
    <property type="term" value="P:proteolysis"/>
    <property type="evidence" value="ECO:0007669"/>
    <property type="project" value="InterPro"/>
</dbReference>
<keyword evidence="3 13" id="KW-0812">Transmembrane</keyword>
<dbReference type="Pfam" id="PF00200">
    <property type="entry name" value="Disintegrin"/>
    <property type="match status" value="1"/>
</dbReference>
<dbReference type="PROSITE" id="PS00427">
    <property type="entry name" value="DISINTEGRIN_1"/>
    <property type="match status" value="1"/>
</dbReference>
<dbReference type="GO" id="GO:0007155">
    <property type="term" value="P:cell adhesion"/>
    <property type="evidence" value="ECO:0007669"/>
    <property type="project" value="TreeGrafter"/>
</dbReference>
<reference evidence="18" key="1">
    <citation type="submission" date="2025-08" db="UniProtKB">
        <authorList>
            <consortium name="Ensembl"/>
        </authorList>
    </citation>
    <scope>IDENTIFICATION</scope>
</reference>
<feature type="disulfide bond" evidence="11">
    <location>
        <begin position="334"/>
        <end position="339"/>
    </location>
</feature>
<proteinExistence type="predicted"/>
<evidence type="ECO:0000256" key="6">
    <source>
        <dbReference type="ARBA" id="ARBA00023136"/>
    </source>
</evidence>
<dbReference type="Ensembl" id="ENSMSIT00000030815.1">
    <property type="protein sequence ID" value="ENSMSIP00000024421.1"/>
    <property type="gene ID" value="ENSMSIG00000020611.1"/>
</dbReference>
<dbReference type="GeneTree" id="ENSGT00940000162784"/>
<keyword evidence="4 14" id="KW-0732">Signal</keyword>
<dbReference type="SMART" id="SM00608">
    <property type="entry name" value="ACR"/>
    <property type="match status" value="1"/>
</dbReference>
<dbReference type="PROSITE" id="PS50214">
    <property type="entry name" value="DISINTEGRIN_2"/>
    <property type="match status" value="1"/>
</dbReference>
<evidence type="ECO:0000313" key="19">
    <source>
        <dbReference type="Proteomes" id="UP000694415"/>
    </source>
</evidence>
<dbReference type="Gene3D" id="3.40.390.10">
    <property type="entry name" value="Collagenase (Catalytic Domain)"/>
    <property type="match status" value="1"/>
</dbReference>
<evidence type="ECO:0000256" key="5">
    <source>
        <dbReference type="ARBA" id="ARBA00022989"/>
    </source>
</evidence>
<evidence type="ECO:0000256" key="12">
    <source>
        <dbReference type="SAM" id="MobiDB-lite"/>
    </source>
</evidence>
<dbReference type="Gene3D" id="4.10.70.10">
    <property type="entry name" value="Disintegrin domain"/>
    <property type="match status" value="1"/>
</dbReference>
<evidence type="ECO:0000256" key="4">
    <source>
        <dbReference type="ARBA" id="ARBA00022729"/>
    </source>
</evidence>
<evidence type="ECO:0000256" key="10">
    <source>
        <dbReference type="PROSITE-ProRule" id="PRU00076"/>
    </source>
</evidence>